<evidence type="ECO:0000313" key="1">
    <source>
        <dbReference type="EMBL" id="DAF51459.1"/>
    </source>
</evidence>
<organism evidence="1">
    <name type="scientific">Siphoviridae sp. ctrCN24</name>
    <dbReference type="NCBI Taxonomy" id="2827953"/>
    <lineage>
        <taxon>Viruses</taxon>
        <taxon>Duplodnaviria</taxon>
        <taxon>Heunggongvirae</taxon>
        <taxon>Uroviricota</taxon>
        <taxon>Caudoviricetes</taxon>
    </lineage>
</organism>
<reference evidence="1" key="1">
    <citation type="journal article" date="2021" name="Proc. Natl. Acad. Sci. U.S.A.">
        <title>A Catalog of Tens of Thousands of Viruses from Human Metagenomes Reveals Hidden Associations with Chronic Diseases.</title>
        <authorList>
            <person name="Tisza M.J."/>
            <person name="Buck C.B."/>
        </authorList>
    </citation>
    <scope>NUCLEOTIDE SEQUENCE</scope>
    <source>
        <strain evidence="1">CtrCN24</strain>
    </source>
</reference>
<proteinExistence type="predicted"/>
<sequence>MWDIINELDLPYDEIAALLIEILSESKDEIDADCRRWLSDNDRCQKCGHELEYQEHKEYHYELDGAPFESHIEAFCPSCDRLNFEEDML</sequence>
<accession>A0A8S5SKV9</accession>
<name>A0A8S5SKV9_9CAUD</name>
<protein>
    <submittedName>
        <fullName evidence="1">MqsA</fullName>
    </submittedName>
</protein>
<dbReference type="EMBL" id="BK032616">
    <property type="protein sequence ID" value="DAF51459.1"/>
    <property type="molecule type" value="Genomic_DNA"/>
</dbReference>